<dbReference type="AlphaFoldDB" id="A0A106BNR8"/>
<feature type="non-terminal residue" evidence="2">
    <location>
        <position position="197"/>
    </location>
</feature>
<organism evidence="2 3">
    <name type="scientific">Thiobacillus denitrificans</name>
    <dbReference type="NCBI Taxonomy" id="36861"/>
    <lineage>
        <taxon>Bacteria</taxon>
        <taxon>Pseudomonadati</taxon>
        <taxon>Pseudomonadota</taxon>
        <taxon>Betaproteobacteria</taxon>
        <taxon>Nitrosomonadales</taxon>
        <taxon>Thiobacillaceae</taxon>
        <taxon>Thiobacillus</taxon>
    </lineage>
</organism>
<proteinExistence type="predicted"/>
<dbReference type="SUPFAM" id="SSF51695">
    <property type="entry name" value="PLC-like phosphodiesterases"/>
    <property type="match status" value="1"/>
</dbReference>
<dbReference type="Gene3D" id="3.20.20.190">
    <property type="entry name" value="Phosphatidylinositol (PI) phosphodiesterase"/>
    <property type="match status" value="1"/>
</dbReference>
<dbReference type="InterPro" id="IPR030395">
    <property type="entry name" value="GP_PDE_dom"/>
</dbReference>
<sequence>MATDRCSRHVPCAGTALSTPAVIAHRGAAYDAPENTLTAFNLAWQQGVDGIEGDFHLTRDGKIVCIHDADTKRTAGQARKVAEATLAELRQLDVGSWKGAQWRGARIPTLDEVLATVPEGKQVFIEIKCGPEILPALKGALAGSRLPSGQAIVMSFDANVIAEAKRLLPQRKALWLTDFKADQKTGVRPSATEILQT</sequence>
<evidence type="ECO:0000313" key="3">
    <source>
        <dbReference type="Proteomes" id="UP000064243"/>
    </source>
</evidence>
<evidence type="ECO:0000313" key="2">
    <source>
        <dbReference type="EMBL" id="KVW95860.1"/>
    </source>
</evidence>
<dbReference type="Proteomes" id="UP000064243">
    <property type="component" value="Unassembled WGS sequence"/>
</dbReference>
<accession>A0A106BNR8</accession>
<name>A0A106BNR8_THIDE</name>
<dbReference type="PANTHER" id="PTHR46211:SF1">
    <property type="entry name" value="GLYCEROPHOSPHODIESTER PHOSPHODIESTERASE, CYTOPLASMIC"/>
    <property type="match status" value="1"/>
</dbReference>
<dbReference type="Pfam" id="PF03009">
    <property type="entry name" value="GDPD"/>
    <property type="match status" value="1"/>
</dbReference>
<protein>
    <recommendedName>
        <fullName evidence="1">GP-PDE domain-containing protein</fullName>
    </recommendedName>
</protein>
<gene>
    <name evidence="2" type="ORF">ABW22_09405</name>
</gene>
<feature type="domain" description="GP-PDE" evidence="1">
    <location>
        <begin position="20"/>
        <end position="197"/>
    </location>
</feature>
<dbReference type="GO" id="GO:0008081">
    <property type="term" value="F:phosphoric diester hydrolase activity"/>
    <property type="evidence" value="ECO:0007669"/>
    <property type="project" value="InterPro"/>
</dbReference>
<reference evidence="2 3" key="1">
    <citation type="journal article" date="2015" name="Appl. Environ. Microbiol.">
        <title>Aerobic and Anaerobic Thiosulfate Oxidation by a Cold-Adapted, Subglacial Chemoautotroph.</title>
        <authorList>
            <person name="Harrold Z.R."/>
            <person name="Skidmore M.L."/>
            <person name="Hamilton T.L."/>
            <person name="Desch L."/>
            <person name="Amada K."/>
            <person name="van Gelder W."/>
            <person name="Glover K."/>
            <person name="Roden E.E."/>
            <person name="Boyd E.S."/>
        </authorList>
    </citation>
    <scope>NUCLEOTIDE SEQUENCE [LARGE SCALE GENOMIC DNA]</scope>
    <source>
        <strain evidence="2 3">RG</strain>
    </source>
</reference>
<dbReference type="PANTHER" id="PTHR46211">
    <property type="entry name" value="GLYCEROPHOSPHORYL DIESTER PHOSPHODIESTERASE"/>
    <property type="match status" value="1"/>
</dbReference>
<dbReference type="EMBL" id="LDUG01000023">
    <property type="protein sequence ID" value="KVW95860.1"/>
    <property type="molecule type" value="Genomic_DNA"/>
</dbReference>
<keyword evidence="3" id="KW-1185">Reference proteome</keyword>
<comment type="caution">
    <text evidence="2">The sequence shown here is derived from an EMBL/GenBank/DDBJ whole genome shotgun (WGS) entry which is preliminary data.</text>
</comment>
<dbReference type="GO" id="GO:0006629">
    <property type="term" value="P:lipid metabolic process"/>
    <property type="evidence" value="ECO:0007669"/>
    <property type="project" value="InterPro"/>
</dbReference>
<evidence type="ECO:0000259" key="1">
    <source>
        <dbReference type="PROSITE" id="PS51704"/>
    </source>
</evidence>
<dbReference type="InterPro" id="IPR017946">
    <property type="entry name" value="PLC-like_Pdiesterase_TIM-brl"/>
</dbReference>
<dbReference type="PROSITE" id="PS51704">
    <property type="entry name" value="GP_PDE"/>
    <property type="match status" value="1"/>
</dbReference>